<keyword evidence="2" id="KW-0479">Metal-binding</keyword>
<name>A0ABR1AJF8_POLSC</name>
<feature type="domain" description="BTB" evidence="12">
    <location>
        <begin position="141"/>
        <end position="213"/>
    </location>
</feature>
<feature type="compositionally biased region" description="Basic and acidic residues" evidence="11">
    <location>
        <begin position="90"/>
        <end position="111"/>
    </location>
</feature>
<evidence type="ECO:0000256" key="6">
    <source>
        <dbReference type="ARBA" id="ARBA00023015"/>
    </source>
</evidence>
<feature type="region of interest" description="Disordered" evidence="11">
    <location>
        <begin position="609"/>
        <end position="658"/>
    </location>
</feature>
<keyword evidence="7" id="KW-0238">DNA-binding</keyword>
<evidence type="ECO:0000259" key="13">
    <source>
        <dbReference type="PROSITE" id="PS50157"/>
    </source>
</evidence>
<evidence type="ECO:0000313" key="15">
    <source>
        <dbReference type="Proteomes" id="UP001359485"/>
    </source>
</evidence>
<feature type="domain" description="C2H2-type" evidence="13">
    <location>
        <begin position="694"/>
        <end position="717"/>
    </location>
</feature>
<feature type="compositionally biased region" description="Acidic residues" evidence="11">
    <location>
        <begin position="77"/>
        <end position="89"/>
    </location>
</feature>
<dbReference type="InterPro" id="IPR000210">
    <property type="entry name" value="BTB/POZ_dom"/>
</dbReference>
<dbReference type="SMART" id="SM00355">
    <property type="entry name" value="ZnF_C2H2"/>
    <property type="match status" value="3"/>
</dbReference>
<feature type="compositionally biased region" description="Acidic residues" evidence="11">
    <location>
        <begin position="55"/>
        <end position="70"/>
    </location>
</feature>
<feature type="compositionally biased region" description="Basic and acidic residues" evidence="11">
    <location>
        <begin position="123"/>
        <end position="147"/>
    </location>
</feature>
<keyword evidence="8" id="KW-0804">Transcription</keyword>
<dbReference type="SUPFAM" id="SSF57667">
    <property type="entry name" value="beta-beta-alpha zinc fingers"/>
    <property type="match status" value="1"/>
</dbReference>
<evidence type="ECO:0000256" key="8">
    <source>
        <dbReference type="ARBA" id="ARBA00023163"/>
    </source>
</evidence>
<dbReference type="InterPro" id="IPR051497">
    <property type="entry name" value="Dev/Hematopoietic_TF"/>
</dbReference>
<protein>
    <recommendedName>
        <fullName evidence="16">Transcription factor Ken</fullName>
    </recommendedName>
</protein>
<dbReference type="Pfam" id="PF00096">
    <property type="entry name" value="zf-C2H2"/>
    <property type="match status" value="1"/>
</dbReference>
<sequence length="762" mass="87303">MVLEKKAKANANMFADKSGLLTLHYGKHHITLVDEIKLWFVDESFTDVVIVCDDDDDEEEDEEESQQEEPESSREEEKEENNENGDNQEDADKVKSTEVSEKKDDDQENVKPDSVQQEVQGEGPKESESKKEEISTNKTDCDKERDLSRKKVKKSKILLKAHRLILASCSPLIRKILDSNGNNSMDNLTIYFPGQTCLKEVEIKELRELIKLLDIKTDIWDEPQTSNPSAQAPSNRDYDSSSTNMHLDDKFSPESVNLSKDIVLSIDRRQKYVQNNLVLSDSVDVRRGFVNGLNMSHVRGRPDSRSDYASEDRHFNVDDNNSVHCTDELSIKVDIEENSSDMEGSGELHISPNDDSRSMDSETASRRQILTRRSSLNPVNLTVEKNYRRNSVEDTHINSEQEYEKASSIQRRVLGCNTYKNHMPISEKLASQFLKATQAPSLINHKRKISELEQDDYPVDRTSYDDRFEEYKRYDADDGKLHSSHYLSKSLSAYDDKTIEYINKKKYDDENETDDEFSGMTRMPQNIPESYLVTPHRKRRPGFHNSPNQSMPFVPFYFSRDFPIQGNARIKDENRSPNEREKSPNEFHLVKESMDNPWTSYGLRHPYNSGRGFDGSRSGSGIGVDARKDPSLQASSPNDSQESKPNSSSPPVQGNNSSKIQQLREYKCEYCGKQFGMSWNLKTHLRVHTGEKPFACRLCVAMFKQKAHLLKHLCSVHRNVISEGTGKFNCCFCPLGYENLQELIRHLSGPHNNLLLSKNLHD</sequence>
<dbReference type="Gene3D" id="3.30.160.60">
    <property type="entry name" value="Classic Zinc Finger"/>
    <property type="match status" value="2"/>
</dbReference>
<feature type="compositionally biased region" description="Low complexity" evidence="11">
    <location>
        <begin position="609"/>
        <end position="619"/>
    </location>
</feature>
<dbReference type="PROSITE" id="PS50157">
    <property type="entry name" value="ZINC_FINGER_C2H2_2"/>
    <property type="match status" value="2"/>
</dbReference>
<feature type="compositionally biased region" description="Polar residues" evidence="11">
    <location>
        <begin position="632"/>
        <end position="658"/>
    </location>
</feature>
<evidence type="ECO:0000256" key="11">
    <source>
        <dbReference type="SAM" id="MobiDB-lite"/>
    </source>
</evidence>
<organism evidence="14 15">
    <name type="scientific">Polyplax serrata</name>
    <name type="common">Common mouse louse</name>
    <dbReference type="NCBI Taxonomy" id="468196"/>
    <lineage>
        <taxon>Eukaryota</taxon>
        <taxon>Metazoa</taxon>
        <taxon>Ecdysozoa</taxon>
        <taxon>Arthropoda</taxon>
        <taxon>Hexapoda</taxon>
        <taxon>Insecta</taxon>
        <taxon>Pterygota</taxon>
        <taxon>Neoptera</taxon>
        <taxon>Paraneoptera</taxon>
        <taxon>Psocodea</taxon>
        <taxon>Troctomorpha</taxon>
        <taxon>Phthiraptera</taxon>
        <taxon>Anoplura</taxon>
        <taxon>Polyplacidae</taxon>
        <taxon>Polyplax</taxon>
    </lineage>
</organism>
<dbReference type="PANTHER" id="PTHR45993:SF7">
    <property type="entry name" value="TRANSCRIPTION FACTOR KEN"/>
    <property type="match status" value="1"/>
</dbReference>
<feature type="compositionally biased region" description="Basic and acidic residues" evidence="11">
    <location>
        <begin position="352"/>
        <end position="365"/>
    </location>
</feature>
<keyword evidence="3" id="KW-0677">Repeat</keyword>
<evidence type="ECO:0000256" key="5">
    <source>
        <dbReference type="ARBA" id="ARBA00022833"/>
    </source>
</evidence>
<evidence type="ECO:0000256" key="4">
    <source>
        <dbReference type="ARBA" id="ARBA00022771"/>
    </source>
</evidence>
<comment type="caution">
    <text evidence="14">The sequence shown here is derived from an EMBL/GenBank/DDBJ whole genome shotgun (WGS) entry which is preliminary data.</text>
</comment>
<keyword evidence="6" id="KW-0805">Transcription regulation</keyword>
<dbReference type="InterPro" id="IPR036236">
    <property type="entry name" value="Znf_C2H2_sf"/>
</dbReference>
<comment type="subcellular location">
    <subcellularLocation>
        <location evidence="1">Nucleus</location>
    </subcellularLocation>
</comment>
<dbReference type="PROSITE" id="PS00028">
    <property type="entry name" value="ZINC_FINGER_C2H2_1"/>
    <property type="match status" value="2"/>
</dbReference>
<proteinExistence type="predicted"/>
<evidence type="ECO:0000313" key="14">
    <source>
        <dbReference type="EMBL" id="KAK6620493.1"/>
    </source>
</evidence>
<evidence type="ECO:0000256" key="7">
    <source>
        <dbReference type="ARBA" id="ARBA00023125"/>
    </source>
</evidence>
<feature type="region of interest" description="Disordered" evidence="11">
    <location>
        <begin position="55"/>
        <end position="147"/>
    </location>
</feature>
<keyword evidence="15" id="KW-1185">Reference proteome</keyword>
<feature type="compositionally biased region" description="Polar residues" evidence="11">
    <location>
        <begin position="223"/>
        <end position="245"/>
    </location>
</feature>
<evidence type="ECO:0000256" key="3">
    <source>
        <dbReference type="ARBA" id="ARBA00022737"/>
    </source>
</evidence>
<feature type="region of interest" description="Disordered" evidence="11">
    <location>
        <begin position="338"/>
        <end position="367"/>
    </location>
</feature>
<evidence type="ECO:0000256" key="1">
    <source>
        <dbReference type="ARBA" id="ARBA00004123"/>
    </source>
</evidence>
<evidence type="ECO:0000256" key="9">
    <source>
        <dbReference type="ARBA" id="ARBA00023242"/>
    </source>
</evidence>
<dbReference type="Proteomes" id="UP001359485">
    <property type="component" value="Unassembled WGS sequence"/>
</dbReference>
<gene>
    <name evidence="14" type="ORF">RUM44_006895</name>
</gene>
<dbReference type="PROSITE" id="PS50097">
    <property type="entry name" value="BTB"/>
    <property type="match status" value="1"/>
</dbReference>
<evidence type="ECO:0000259" key="12">
    <source>
        <dbReference type="PROSITE" id="PS50097"/>
    </source>
</evidence>
<keyword evidence="5" id="KW-0862">Zinc</keyword>
<dbReference type="InterPro" id="IPR013087">
    <property type="entry name" value="Znf_C2H2_type"/>
</dbReference>
<reference evidence="14 15" key="1">
    <citation type="submission" date="2023-09" db="EMBL/GenBank/DDBJ databases">
        <title>Genomes of two closely related lineages of the louse Polyplax serrata with different host specificities.</title>
        <authorList>
            <person name="Martinu J."/>
            <person name="Tarabai H."/>
            <person name="Stefka J."/>
            <person name="Hypsa V."/>
        </authorList>
    </citation>
    <scope>NUCLEOTIDE SEQUENCE [LARGE SCALE GENOMIC DNA]</scope>
    <source>
        <strain evidence="14">98ZLc_SE</strain>
    </source>
</reference>
<dbReference type="PANTHER" id="PTHR45993">
    <property type="entry name" value="B-CELL LYMPHOMA/LEUKEMIA 11"/>
    <property type="match status" value="1"/>
</dbReference>
<keyword evidence="4 10" id="KW-0863">Zinc-finger</keyword>
<evidence type="ECO:0008006" key="16">
    <source>
        <dbReference type="Google" id="ProtNLM"/>
    </source>
</evidence>
<keyword evidence="9" id="KW-0539">Nucleus</keyword>
<evidence type="ECO:0000256" key="10">
    <source>
        <dbReference type="PROSITE-ProRule" id="PRU00042"/>
    </source>
</evidence>
<accession>A0ABR1AJF8</accession>
<feature type="domain" description="C2H2-type" evidence="13">
    <location>
        <begin position="666"/>
        <end position="693"/>
    </location>
</feature>
<dbReference type="EMBL" id="JAWJWF010000048">
    <property type="protein sequence ID" value="KAK6620493.1"/>
    <property type="molecule type" value="Genomic_DNA"/>
</dbReference>
<feature type="region of interest" description="Disordered" evidence="11">
    <location>
        <begin position="221"/>
        <end position="250"/>
    </location>
</feature>
<evidence type="ECO:0000256" key="2">
    <source>
        <dbReference type="ARBA" id="ARBA00022723"/>
    </source>
</evidence>